<feature type="compositionally biased region" description="Low complexity" evidence="1">
    <location>
        <begin position="383"/>
        <end position="403"/>
    </location>
</feature>
<keyword evidence="3" id="KW-1185">Reference proteome</keyword>
<dbReference type="HOGENOM" id="CLU_029713_0_0_1"/>
<proteinExistence type="predicted"/>
<evidence type="ECO:0000256" key="1">
    <source>
        <dbReference type="SAM" id="MobiDB-lite"/>
    </source>
</evidence>
<dbReference type="EMBL" id="KN832978">
    <property type="protein sequence ID" value="KIM87887.1"/>
    <property type="molecule type" value="Genomic_DNA"/>
</dbReference>
<feature type="region of interest" description="Disordered" evidence="1">
    <location>
        <begin position="280"/>
        <end position="415"/>
    </location>
</feature>
<feature type="compositionally biased region" description="Low complexity" evidence="1">
    <location>
        <begin position="245"/>
        <end position="265"/>
    </location>
</feature>
<reference evidence="3" key="2">
    <citation type="submission" date="2015-01" db="EMBL/GenBank/DDBJ databases">
        <title>Evolutionary Origins and Diversification of the Mycorrhizal Mutualists.</title>
        <authorList>
            <consortium name="DOE Joint Genome Institute"/>
            <consortium name="Mycorrhizal Genomics Consortium"/>
            <person name="Kohler A."/>
            <person name="Kuo A."/>
            <person name="Nagy L.G."/>
            <person name="Floudas D."/>
            <person name="Copeland A."/>
            <person name="Barry K.W."/>
            <person name="Cichocki N."/>
            <person name="Veneault-Fourrey C."/>
            <person name="LaButti K."/>
            <person name="Lindquist E.A."/>
            <person name="Lipzen A."/>
            <person name="Lundell T."/>
            <person name="Morin E."/>
            <person name="Murat C."/>
            <person name="Riley R."/>
            <person name="Ohm R."/>
            <person name="Sun H."/>
            <person name="Tunlid A."/>
            <person name="Henrissat B."/>
            <person name="Grigoriev I.V."/>
            <person name="Hibbett D.S."/>
            <person name="Martin F."/>
        </authorList>
    </citation>
    <scope>NUCLEOTIDE SEQUENCE [LARGE SCALE GENOMIC DNA]</scope>
    <source>
        <strain evidence="3">F 1598</strain>
    </source>
</reference>
<feature type="compositionally biased region" description="Low complexity" evidence="1">
    <location>
        <begin position="456"/>
        <end position="472"/>
    </location>
</feature>
<accession>A0A0C3CDT8</accession>
<organism evidence="2 3">
    <name type="scientific">Piloderma croceum (strain F 1598)</name>
    <dbReference type="NCBI Taxonomy" id="765440"/>
    <lineage>
        <taxon>Eukaryota</taxon>
        <taxon>Fungi</taxon>
        <taxon>Dikarya</taxon>
        <taxon>Basidiomycota</taxon>
        <taxon>Agaricomycotina</taxon>
        <taxon>Agaricomycetes</taxon>
        <taxon>Agaricomycetidae</taxon>
        <taxon>Atheliales</taxon>
        <taxon>Atheliaceae</taxon>
        <taxon>Piloderma</taxon>
    </lineage>
</organism>
<feature type="compositionally biased region" description="Basic and acidic residues" evidence="1">
    <location>
        <begin position="296"/>
        <end position="307"/>
    </location>
</feature>
<feature type="compositionally biased region" description="Polar residues" evidence="1">
    <location>
        <begin position="550"/>
        <end position="568"/>
    </location>
</feature>
<evidence type="ECO:0000313" key="2">
    <source>
        <dbReference type="EMBL" id="KIM87887.1"/>
    </source>
</evidence>
<dbReference type="Proteomes" id="UP000054166">
    <property type="component" value="Unassembled WGS sequence"/>
</dbReference>
<gene>
    <name evidence="2" type="ORF">PILCRDRAFT_3610</name>
</gene>
<sequence length="627" mass="68475">MPAPEAIFRPVVPGEAVATLVLIENSQAMVQSWSDLRDHHLPTLLGTMRLANPIVPIQVLWLITSPVDDDEPSPSHYDNELPDIRFDLSADQNTARISPAIINRGITLLASTFKGQLAARHLLVVAASSPSEANTGSSGNSASEWRRIAQKLQEEMIFLHIVLNPALNMDSFNGLFYDTLNRQRHLEVAPWFTANPLKYQFRLAGTPPSLAPRFEAPTDVNVAIAPVPNSQVSEHPPLHRNYTYPPDSVDSSQGSGSSTSESQPDVVMPSLVTRLQKMHGLTKKKVYGPQPTRQPFIREDRVRDKYRQIPTPLSIPPLPPSSSSVTKSPSSESRVPSKTKTDRAKRLSGKSPLTTGPPEASGSSGRRSPWYRRDSRAAMPTDSGSGSYPSSPTSVSSFSANSPVLPTPRDFDNRAAGAANWEPSWLRDQTEQHSAATLSTDIASIPVLDQECISPPYSGYPSQQSSPTLSTTRNNFASARGSLPTARTNEYVEAPAVPSPIDDGDRPFILCPEYEAAATARFNAIFQTSPRSPNFPNLTSMNRYPNMGSINSRDSYYTPPANAQSPVASSPPPFTNFSYDQDPRQTPSQQFIQTIPHSHSPISQDFSEYHASGGSSSLEGWDGRHPM</sequence>
<dbReference type="InParanoid" id="A0A0C3CDT8"/>
<reference evidence="2 3" key="1">
    <citation type="submission" date="2014-04" db="EMBL/GenBank/DDBJ databases">
        <authorList>
            <consortium name="DOE Joint Genome Institute"/>
            <person name="Kuo A."/>
            <person name="Tarkka M."/>
            <person name="Buscot F."/>
            <person name="Kohler A."/>
            <person name="Nagy L.G."/>
            <person name="Floudas D."/>
            <person name="Copeland A."/>
            <person name="Barry K.W."/>
            <person name="Cichocki N."/>
            <person name="Veneault-Fourrey C."/>
            <person name="LaButti K."/>
            <person name="Lindquist E.A."/>
            <person name="Lipzen A."/>
            <person name="Lundell T."/>
            <person name="Morin E."/>
            <person name="Murat C."/>
            <person name="Sun H."/>
            <person name="Tunlid A."/>
            <person name="Henrissat B."/>
            <person name="Grigoriev I.V."/>
            <person name="Hibbett D.S."/>
            <person name="Martin F."/>
            <person name="Nordberg H.P."/>
            <person name="Cantor M.N."/>
            <person name="Hua S.X."/>
        </authorList>
    </citation>
    <scope>NUCLEOTIDE SEQUENCE [LARGE SCALE GENOMIC DNA]</scope>
    <source>
        <strain evidence="2 3">F 1598</strain>
    </source>
</reference>
<feature type="region of interest" description="Disordered" evidence="1">
    <location>
        <begin position="456"/>
        <end position="484"/>
    </location>
</feature>
<dbReference type="AlphaFoldDB" id="A0A0C3CDT8"/>
<evidence type="ECO:0000313" key="3">
    <source>
        <dbReference type="Proteomes" id="UP000054166"/>
    </source>
</evidence>
<name>A0A0C3CDT8_PILCF</name>
<feature type="compositionally biased region" description="Polar residues" evidence="1">
    <location>
        <begin position="575"/>
        <end position="606"/>
    </location>
</feature>
<feature type="region of interest" description="Disordered" evidence="1">
    <location>
        <begin position="228"/>
        <end position="267"/>
    </location>
</feature>
<dbReference type="OrthoDB" id="3263163at2759"/>
<protein>
    <submittedName>
        <fullName evidence="2">Uncharacterized protein</fullName>
    </submittedName>
</protein>
<feature type="region of interest" description="Disordered" evidence="1">
    <location>
        <begin position="550"/>
        <end position="627"/>
    </location>
</feature>
<feature type="compositionally biased region" description="Low complexity" evidence="1">
    <location>
        <begin position="321"/>
        <end position="333"/>
    </location>
</feature>